<organism evidence="2">
    <name type="scientific">Nicotiana tabacum</name>
    <name type="common">Common tobacco</name>
    <dbReference type="NCBI Taxonomy" id="4097"/>
    <lineage>
        <taxon>Eukaryota</taxon>
        <taxon>Viridiplantae</taxon>
        <taxon>Streptophyta</taxon>
        <taxon>Embryophyta</taxon>
        <taxon>Tracheophyta</taxon>
        <taxon>Spermatophyta</taxon>
        <taxon>Magnoliopsida</taxon>
        <taxon>eudicotyledons</taxon>
        <taxon>Gunneridae</taxon>
        <taxon>Pentapetalae</taxon>
        <taxon>asterids</taxon>
        <taxon>lamiids</taxon>
        <taxon>Solanales</taxon>
        <taxon>Solanaceae</taxon>
        <taxon>Nicotianoideae</taxon>
        <taxon>Nicotianeae</taxon>
        <taxon>Nicotiana</taxon>
    </lineage>
</organism>
<gene>
    <name evidence="2" type="primary">LOC107821222</name>
</gene>
<sequence>MGPAVDLRNIAGSTSGDSTVVEPKPQRDEQVVVEPGEHRHGETSEVKKMLEALTKPMESGEKKIEANDKKVEMYNSRVIQIPGAPPILKGSDSKKFIQKPFPPSAAPKLIPKRVDHMGNGSGYLPIRNEKRNDRGPSGRGLMRKGGFGRSLVSREAPRLSEYNFNVDVASIVSAIGRIKETKWPRPLQSNPAQRDPNLMCKYHGTHGHRTEYCRQLREEVA</sequence>
<protein>
    <submittedName>
        <fullName evidence="2">Uncharacterized protein</fullName>
    </submittedName>
</protein>
<dbReference type="RefSeq" id="XP_016503130.1">
    <property type="nucleotide sequence ID" value="XM_016647644.1"/>
</dbReference>
<proteinExistence type="predicted"/>
<reference evidence="2" key="1">
    <citation type="submission" date="2025-08" db="UniProtKB">
        <authorList>
            <consortium name="RefSeq"/>
        </authorList>
    </citation>
    <scope>IDENTIFICATION</scope>
</reference>
<name>A0A1S4CPY8_TOBAC</name>
<feature type="compositionally biased region" description="Basic and acidic residues" evidence="1">
    <location>
        <begin position="24"/>
        <end position="46"/>
    </location>
</feature>
<dbReference type="OrthoDB" id="10271552at2759"/>
<feature type="region of interest" description="Disordered" evidence="1">
    <location>
        <begin position="1"/>
        <end position="46"/>
    </location>
</feature>
<evidence type="ECO:0000256" key="1">
    <source>
        <dbReference type="SAM" id="MobiDB-lite"/>
    </source>
</evidence>
<dbReference type="AlphaFoldDB" id="A0A1S4CPY8"/>
<accession>A0A1S4CPY8</accession>
<evidence type="ECO:0000313" key="2">
    <source>
        <dbReference type="RefSeq" id="XP_016503130.1"/>
    </source>
</evidence>
<dbReference type="KEGG" id="nta:107821222"/>
<feature type="compositionally biased region" description="Basic and acidic residues" evidence="1">
    <location>
        <begin position="127"/>
        <end position="136"/>
    </location>
</feature>
<dbReference type="PaxDb" id="4097-A0A1S4CPY8"/>
<feature type="region of interest" description="Disordered" evidence="1">
    <location>
        <begin position="118"/>
        <end position="146"/>
    </location>
</feature>